<keyword evidence="2" id="KW-1133">Transmembrane helix</keyword>
<evidence type="ECO:0000256" key="1">
    <source>
        <dbReference type="SAM" id="MobiDB-lite"/>
    </source>
</evidence>
<feature type="domain" description="DUF6533" evidence="3">
    <location>
        <begin position="33"/>
        <end position="75"/>
    </location>
</feature>
<feature type="compositionally biased region" description="Basic and acidic residues" evidence="1">
    <location>
        <begin position="346"/>
        <end position="359"/>
    </location>
</feature>
<dbReference type="InterPro" id="IPR045340">
    <property type="entry name" value="DUF6533"/>
</dbReference>
<evidence type="ECO:0000259" key="3">
    <source>
        <dbReference type="Pfam" id="PF20151"/>
    </source>
</evidence>
<protein>
    <recommendedName>
        <fullName evidence="3">DUF6533 domain-containing protein</fullName>
    </recommendedName>
</protein>
<reference evidence="4" key="1">
    <citation type="journal article" date="2018" name="Genome Biol. Evol.">
        <title>Genomics and development of Lentinus tigrinus, a white-rot wood-decaying mushroom with dimorphic fruiting bodies.</title>
        <authorList>
            <person name="Wu B."/>
            <person name="Xu Z."/>
            <person name="Knudson A."/>
            <person name="Carlson A."/>
            <person name="Chen N."/>
            <person name="Kovaka S."/>
            <person name="LaButti K."/>
            <person name="Lipzen A."/>
            <person name="Pennachio C."/>
            <person name="Riley R."/>
            <person name="Schakwitz W."/>
            <person name="Umezawa K."/>
            <person name="Ohm R.A."/>
            <person name="Grigoriev I.V."/>
            <person name="Nagy L.G."/>
            <person name="Gibbons J."/>
            <person name="Hibbett D."/>
        </authorList>
    </citation>
    <scope>NUCLEOTIDE SEQUENCE [LARGE SCALE GENOMIC DNA]</scope>
    <source>
        <strain evidence="4">ALCF2SS1-6</strain>
    </source>
</reference>
<evidence type="ECO:0000313" key="4">
    <source>
        <dbReference type="EMBL" id="RPD53390.1"/>
    </source>
</evidence>
<keyword evidence="5" id="KW-1185">Reference proteome</keyword>
<evidence type="ECO:0000313" key="5">
    <source>
        <dbReference type="Proteomes" id="UP000313359"/>
    </source>
</evidence>
<evidence type="ECO:0000256" key="2">
    <source>
        <dbReference type="SAM" id="Phobius"/>
    </source>
</evidence>
<gene>
    <name evidence="4" type="ORF">L227DRAFT_581409</name>
</gene>
<organism evidence="4 5">
    <name type="scientific">Lentinus tigrinus ALCF2SS1-6</name>
    <dbReference type="NCBI Taxonomy" id="1328759"/>
    <lineage>
        <taxon>Eukaryota</taxon>
        <taxon>Fungi</taxon>
        <taxon>Dikarya</taxon>
        <taxon>Basidiomycota</taxon>
        <taxon>Agaricomycotina</taxon>
        <taxon>Agaricomycetes</taxon>
        <taxon>Polyporales</taxon>
        <taxon>Polyporaceae</taxon>
        <taxon>Lentinus</taxon>
    </lineage>
</organism>
<feature type="transmembrane region" description="Helical" evidence="2">
    <location>
        <begin position="128"/>
        <end position="151"/>
    </location>
</feature>
<accession>A0A5C2RQE9</accession>
<name>A0A5C2RQE9_9APHY</name>
<dbReference type="EMBL" id="ML122323">
    <property type="protein sequence ID" value="RPD53390.1"/>
    <property type="molecule type" value="Genomic_DNA"/>
</dbReference>
<sequence>MSSRPLTRFFPPDLPIPDIISIVAGLILSNEFGLAATVIFIYDYVLTFGREVDLFWTIKPTGASVLFFLIRYSSLAYEFGSLATLNPSAASDETCRMIYRGTTPLLHLRYILVAIFSGLRSYALTQSWWFSTTILVLSLGPAPINIAQYVVGYSGAVSPIRGCSGLWFNTPTEALTFPILSRAPLVIADFLLIVATWRTLRPGAESIVKTLSRRKIVAAMWWNGTIYFIVLFVLNVLHLSFTVASVFDDGIAPSNITSLSDPLTAVLISHFLLDLQEAGRRDVQLDTNDVATRSGDLSTTTLNFAKAVGSIATTLRQDDTTVDLESDMGMHDEDASIGVDTARPTDGVREASQHETETA</sequence>
<feature type="transmembrane region" description="Helical" evidence="2">
    <location>
        <begin position="97"/>
        <end position="116"/>
    </location>
</feature>
<feature type="region of interest" description="Disordered" evidence="1">
    <location>
        <begin position="326"/>
        <end position="359"/>
    </location>
</feature>
<proteinExistence type="predicted"/>
<dbReference type="Proteomes" id="UP000313359">
    <property type="component" value="Unassembled WGS sequence"/>
</dbReference>
<dbReference type="OrthoDB" id="2757137at2759"/>
<feature type="transmembrane region" description="Helical" evidence="2">
    <location>
        <begin position="20"/>
        <end position="42"/>
    </location>
</feature>
<feature type="transmembrane region" description="Helical" evidence="2">
    <location>
        <begin position="221"/>
        <end position="247"/>
    </location>
</feature>
<dbReference type="AlphaFoldDB" id="A0A5C2RQE9"/>
<keyword evidence="2" id="KW-0472">Membrane</keyword>
<keyword evidence="2" id="KW-0812">Transmembrane</keyword>
<dbReference type="Pfam" id="PF20151">
    <property type="entry name" value="DUF6533"/>
    <property type="match status" value="1"/>
</dbReference>